<proteinExistence type="predicted"/>
<sequence length="146" mass="16086">MPTDLGDKFSSINNQLYTAHQTTDEAQLARGFWWFNDVDCTLTQNGITVGLTRTECWLLSLLAFSSERVISKEALIAGLDKDPSHYNGLEMSLSRLQSKFGQCSGGERLIRSVRNRGYCLAQVVRAAYGPSWKSSTGLAGKPPCCC</sequence>
<dbReference type="SUPFAM" id="SSF46894">
    <property type="entry name" value="C-terminal effector domain of the bipartite response regulators"/>
    <property type="match status" value="1"/>
</dbReference>
<evidence type="ECO:0000313" key="4">
    <source>
        <dbReference type="EMBL" id="WNC11374.1"/>
    </source>
</evidence>
<dbReference type="InterPro" id="IPR001867">
    <property type="entry name" value="OmpR/PhoB-type_DNA-bd"/>
</dbReference>
<dbReference type="EMBL" id="CP134081">
    <property type="protein sequence ID" value="WNC11374.1"/>
    <property type="molecule type" value="Genomic_DNA"/>
</dbReference>
<dbReference type="Pfam" id="PF00486">
    <property type="entry name" value="Trans_reg_C"/>
    <property type="match status" value="1"/>
</dbReference>
<dbReference type="GO" id="GO:0000160">
    <property type="term" value="P:phosphorelay signal transduction system"/>
    <property type="evidence" value="ECO:0007669"/>
    <property type="project" value="InterPro"/>
</dbReference>
<dbReference type="RefSeq" id="WP_090359235.1">
    <property type="nucleotide sequence ID" value="NZ_CP134081.1"/>
</dbReference>
<protein>
    <submittedName>
        <fullName evidence="4">Helix-turn-helix domain-containing protein</fullName>
    </submittedName>
</protein>
<dbReference type="Gene3D" id="1.10.10.10">
    <property type="entry name" value="Winged helix-like DNA-binding domain superfamily/Winged helix DNA-binding domain"/>
    <property type="match status" value="1"/>
</dbReference>
<dbReference type="GO" id="GO:0006355">
    <property type="term" value="P:regulation of DNA-templated transcription"/>
    <property type="evidence" value="ECO:0007669"/>
    <property type="project" value="InterPro"/>
</dbReference>
<reference evidence="4" key="1">
    <citation type="submission" date="2023-09" db="EMBL/GenBank/DDBJ databases">
        <title>First report of Pseudomonas coleopterorum DJ13 causing leaf spot on Rhododendron pulchrum Sweet in China.</title>
        <authorList>
            <person name="Zhang Y."/>
        </authorList>
    </citation>
    <scope>NUCLEOTIDE SEQUENCE</scope>
    <source>
        <strain evidence="4">DJ13</strain>
    </source>
</reference>
<dbReference type="AlphaFoldDB" id="A0AAJ6M1R7"/>
<organism evidence="4 5">
    <name type="scientific">Pseudomonas coleopterorum</name>
    <dbReference type="NCBI Taxonomy" id="1605838"/>
    <lineage>
        <taxon>Bacteria</taxon>
        <taxon>Pseudomonadati</taxon>
        <taxon>Pseudomonadota</taxon>
        <taxon>Gammaproteobacteria</taxon>
        <taxon>Pseudomonadales</taxon>
        <taxon>Pseudomonadaceae</taxon>
        <taxon>Pseudomonas</taxon>
    </lineage>
</organism>
<evidence type="ECO:0000313" key="5">
    <source>
        <dbReference type="Proteomes" id="UP001258207"/>
    </source>
</evidence>
<dbReference type="InterPro" id="IPR016032">
    <property type="entry name" value="Sig_transdc_resp-reg_C-effctor"/>
</dbReference>
<dbReference type="CDD" id="cd00383">
    <property type="entry name" value="trans_reg_C"/>
    <property type="match status" value="1"/>
</dbReference>
<feature type="domain" description="OmpR/PhoB-type" evidence="3">
    <location>
        <begin position="25"/>
        <end position="122"/>
    </location>
</feature>
<gene>
    <name evidence="4" type="ORF">RI108_08185</name>
</gene>
<feature type="DNA-binding region" description="OmpR/PhoB-type" evidence="2">
    <location>
        <begin position="25"/>
        <end position="122"/>
    </location>
</feature>
<evidence type="ECO:0000256" key="1">
    <source>
        <dbReference type="ARBA" id="ARBA00023125"/>
    </source>
</evidence>
<dbReference type="PROSITE" id="PS51755">
    <property type="entry name" value="OMPR_PHOB"/>
    <property type="match status" value="1"/>
</dbReference>
<keyword evidence="1 2" id="KW-0238">DNA-binding</keyword>
<dbReference type="GO" id="GO:0003677">
    <property type="term" value="F:DNA binding"/>
    <property type="evidence" value="ECO:0007669"/>
    <property type="project" value="UniProtKB-UniRule"/>
</dbReference>
<evidence type="ECO:0000259" key="3">
    <source>
        <dbReference type="PROSITE" id="PS51755"/>
    </source>
</evidence>
<dbReference type="InterPro" id="IPR036388">
    <property type="entry name" value="WH-like_DNA-bd_sf"/>
</dbReference>
<accession>A0AAJ6M1R7</accession>
<dbReference type="SMART" id="SM00862">
    <property type="entry name" value="Trans_reg_C"/>
    <property type="match status" value="1"/>
</dbReference>
<name>A0AAJ6M1R7_9PSED</name>
<evidence type="ECO:0000256" key="2">
    <source>
        <dbReference type="PROSITE-ProRule" id="PRU01091"/>
    </source>
</evidence>
<dbReference type="Proteomes" id="UP001258207">
    <property type="component" value="Chromosome"/>
</dbReference>